<evidence type="ECO:0000259" key="3">
    <source>
        <dbReference type="Pfam" id="PF12770"/>
    </source>
</evidence>
<keyword evidence="2" id="KW-1133">Transmembrane helix</keyword>
<dbReference type="InterPro" id="IPR024983">
    <property type="entry name" value="CHAT_dom"/>
</dbReference>
<dbReference type="InterPro" id="IPR024370">
    <property type="entry name" value="PBP_domain"/>
</dbReference>
<feature type="domain" description="PBP" evidence="4">
    <location>
        <begin position="422"/>
        <end position="688"/>
    </location>
</feature>
<evidence type="ECO:0000259" key="4">
    <source>
        <dbReference type="Pfam" id="PF12849"/>
    </source>
</evidence>
<dbReference type="Pfam" id="PF12849">
    <property type="entry name" value="PBP_like_2"/>
    <property type="match status" value="1"/>
</dbReference>
<gene>
    <name evidence="5" type="ORF">H6H03_31455</name>
</gene>
<organism evidence="5 6">
    <name type="scientific">Nostoc paludosum FACHB-159</name>
    <dbReference type="NCBI Taxonomy" id="2692908"/>
    <lineage>
        <taxon>Bacteria</taxon>
        <taxon>Bacillati</taxon>
        <taxon>Cyanobacteriota</taxon>
        <taxon>Cyanophyceae</taxon>
        <taxon>Nostocales</taxon>
        <taxon>Nostocaceae</taxon>
        <taxon>Nostoc</taxon>
    </lineage>
</organism>
<comment type="caution">
    <text evidence="5">The sequence shown here is derived from an EMBL/GenBank/DDBJ whole genome shotgun (WGS) entry which is preliminary data.</text>
</comment>
<dbReference type="PANTHER" id="PTHR30570:SF1">
    <property type="entry name" value="PHOSPHATE-BINDING PROTEIN PSTS"/>
    <property type="match status" value="1"/>
</dbReference>
<dbReference type="RefSeq" id="WP_190958883.1">
    <property type="nucleotide sequence ID" value="NZ_JACJTU010000047.1"/>
</dbReference>
<dbReference type="EMBL" id="JACJTU010000047">
    <property type="protein sequence ID" value="MBD2738345.1"/>
    <property type="molecule type" value="Genomic_DNA"/>
</dbReference>
<feature type="transmembrane region" description="Helical" evidence="2">
    <location>
        <begin position="393"/>
        <end position="412"/>
    </location>
</feature>
<dbReference type="PANTHER" id="PTHR30570">
    <property type="entry name" value="PERIPLASMIC PHOSPHATE BINDING COMPONENT OF PHOSPHATE ABC TRANSPORTER"/>
    <property type="match status" value="1"/>
</dbReference>
<keyword evidence="2" id="KW-0812">Transmembrane</keyword>
<dbReference type="CDD" id="cd13653">
    <property type="entry name" value="PBP2_phosphate_like_1"/>
    <property type="match status" value="1"/>
</dbReference>
<keyword evidence="6" id="KW-1185">Reference proteome</keyword>
<evidence type="ECO:0000313" key="5">
    <source>
        <dbReference type="EMBL" id="MBD2738345.1"/>
    </source>
</evidence>
<name>A0ABR8KJ67_9NOSO</name>
<dbReference type="Proteomes" id="UP000637383">
    <property type="component" value="Unassembled WGS sequence"/>
</dbReference>
<sequence length="703" mass="80089">MTTVNLKLRRTSQEGFLVILRVKNLEEETEGFLPPLLPELKSSFHQWQSAYRQIEAVRSCVAPAPGLRLAPKTVTIYSHGEHTVAVKKYLNEWLNSSESRWRPIRDRLIAIAHQLHQSNEEISIIIDAKDIDLRRLPWQEWDLFEQHYPQVEVAFSSPKNVNQHKNKAVLKTGNIRILVAVGRSDGINTKDDLKVIQELEEKGVEVICLMQPSRKEFCEALWDEKGYHIFVFTGHSGSQKDGQIGWIELNNKDSLSIEEFQEALKQAISKGLQLAIFNSCDGLGFAHQLLQLHLPWVIVMREPVPDPVAVEFLKYFFQEFTRNNSLFSSVQKARKRLEHFKSEYPGATWLPTICIEPNIEPLTWQLMCGKNRKQPTDEKPNNFSHTISKNIKLWLLTSLVSVLLLCMFWFGWNIVLPLPPSGTFLYGGSTSWEPIRELVDRKIRANWPQFNLIYHTHPTLKLGSGTGIKMLLEGQISFAESSRYVRDYEFQRAAALGIKLKQVPVAIDAIAIAVHPSLNIPGLTVEQFKGIYTGEITNWQQVGGPNLQITPYSRPDDSGTTEFFKENILVNDNFGANVKFISTTKQALKRVGKNLNDGAIYYASASEVIKQCIVKTLPIIWESGKLIAVDKSGKIPGVKCPWENNKVNIDALKNNDYPINRYLFVIIKQNSQDEERAGEFFANYLLSNQGQNLIEKAGFLRIH</sequence>
<dbReference type="Pfam" id="PF12770">
    <property type="entry name" value="CHAT"/>
    <property type="match status" value="1"/>
</dbReference>
<evidence type="ECO:0000256" key="2">
    <source>
        <dbReference type="SAM" id="Phobius"/>
    </source>
</evidence>
<keyword evidence="1" id="KW-0732">Signal</keyword>
<keyword evidence="2" id="KW-0472">Membrane</keyword>
<evidence type="ECO:0000313" key="6">
    <source>
        <dbReference type="Proteomes" id="UP000637383"/>
    </source>
</evidence>
<dbReference type="SUPFAM" id="SSF53850">
    <property type="entry name" value="Periplasmic binding protein-like II"/>
    <property type="match status" value="1"/>
</dbReference>
<reference evidence="5 6" key="1">
    <citation type="journal article" date="2020" name="ISME J.">
        <title>Comparative genomics reveals insights into cyanobacterial evolution and habitat adaptation.</title>
        <authorList>
            <person name="Chen M.Y."/>
            <person name="Teng W.K."/>
            <person name="Zhao L."/>
            <person name="Hu C.X."/>
            <person name="Zhou Y.K."/>
            <person name="Han B.P."/>
            <person name="Song L.R."/>
            <person name="Shu W.S."/>
        </authorList>
    </citation>
    <scope>NUCLEOTIDE SEQUENCE [LARGE SCALE GENOMIC DNA]</scope>
    <source>
        <strain evidence="5 6">FACHB-159</strain>
    </source>
</reference>
<evidence type="ECO:0000256" key="1">
    <source>
        <dbReference type="ARBA" id="ARBA00022729"/>
    </source>
</evidence>
<dbReference type="Gene3D" id="3.40.190.10">
    <property type="entry name" value="Periplasmic binding protein-like II"/>
    <property type="match status" value="2"/>
</dbReference>
<accession>A0ABR8KJ67</accession>
<dbReference type="InterPro" id="IPR050811">
    <property type="entry name" value="Phosphate_ABC_transporter"/>
</dbReference>
<feature type="domain" description="CHAT" evidence="3">
    <location>
        <begin position="188"/>
        <end position="343"/>
    </location>
</feature>
<protein>
    <submittedName>
        <fullName evidence="5">Substrate-binding domain-containing protein</fullName>
    </submittedName>
</protein>
<proteinExistence type="predicted"/>